<evidence type="ECO:0000313" key="3">
    <source>
        <dbReference type="Proteomes" id="UP000094598"/>
    </source>
</evidence>
<protein>
    <submittedName>
        <fullName evidence="1">Uncharacterized protein</fullName>
    </submittedName>
</protein>
<dbReference type="Proteomes" id="UP000322283">
    <property type="component" value="Unassembled WGS sequence"/>
</dbReference>
<dbReference type="Proteomes" id="UP000094598">
    <property type="component" value="Chromosome"/>
</dbReference>
<dbReference type="RefSeq" id="WP_069590555.1">
    <property type="nucleotide sequence ID" value="NZ_CP017019.1"/>
</dbReference>
<proteinExistence type="predicted"/>
<reference evidence="1 3" key="1">
    <citation type="submission" date="2016-08" db="EMBL/GenBank/DDBJ databases">
        <title>Moorella thermoacetica DSM 103132.</title>
        <authorList>
            <person name="Jendresen C.B."/>
            <person name="Redl S.M."/>
            <person name="Jensen T.O."/>
            <person name="Nielsen A.T."/>
        </authorList>
    </citation>
    <scope>NUCLEOTIDE SEQUENCE [LARGE SCALE GENOMIC DNA]</scope>
    <source>
        <strain evidence="1 3">DSM 103132</strain>
    </source>
</reference>
<reference evidence="2 4" key="2">
    <citation type="submission" date="2019-05" db="EMBL/GenBank/DDBJ databases">
        <title>Genome sequence of Moorella thermoacetica ATCC 33924.</title>
        <authorList>
            <person name="Poehlein A."/>
            <person name="Bengelsdorf F.R."/>
            <person name="Duerre P."/>
            <person name="Daniel R."/>
        </authorList>
    </citation>
    <scope>NUCLEOTIDE SEQUENCE [LARGE SCALE GENOMIC DNA]</scope>
    <source>
        <strain evidence="2 4">ATCC 33924</strain>
    </source>
</reference>
<accession>A0AAC9MUF1</accession>
<sequence length="367" mass="39509">MPTYTGICNYGELYSVLKQRFLEAGWAVDDRTGQDVGYTLAVNDTRLWAVDSLYVYAKAGGSTGAGGRVISKNSRSIAVNLPISGSGTVLLSSVSRTGTYVAFFINQTLAVTAQVPAVPSPYSFDTSQDTGIYFDDYYFIPTYSSITMYYGGLYCTSPAGVTAGIIKTPYGLLLRPASLVPPYNSTAIGDHWPVQYLLKIEDTHVVIALQGIYQFDTSALTAIGYTGLMKDDAGNPAGVAAVSTHQHPQQTQRAAVTNTVADPDLPAYYIVQPATLLTSPNYDTDFMLSSLGLYRNGEGTRGTLRDIYACNIQAGTILNGETVTAPDGKKYSFFNVPTSQAFSAGGSGFSWYNGFHQNFGAWLAIRH</sequence>
<keyword evidence="4" id="KW-1185">Reference proteome</keyword>
<evidence type="ECO:0000313" key="4">
    <source>
        <dbReference type="Proteomes" id="UP000322283"/>
    </source>
</evidence>
<dbReference type="AlphaFoldDB" id="A0AAC9MUF1"/>
<name>A0AAC9MUF1_NEOTH</name>
<evidence type="ECO:0000313" key="1">
    <source>
        <dbReference type="EMBL" id="AOQ24733.1"/>
    </source>
</evidence>
<evidence type="ECO:0000313" key="2">
    <source>
        <dbReference type="EMBL" id="TYL15729.1"/>
    </source>
</evidence>
<dbReference type="EMBL" id="CP017019">
    <property type="protein sequence ID" value="AOQ24733.1"/>
    <property type="molecule type" value="Genomic_DNA"/>
</dbReference>
<gene>
    <name evidence="1" type="ORF">Maut_02305</name>
    <name evidence="2" type="ORF">MTAT_04680</name>
</gene>
<dbReference type="EMBL" id="VCDX01000001">
    <property type="protein sequence ID" value="TYL15729.1"/>
    <property type="molecule type" value="Genomic_DNA"/>
</dbReference>
<organism evidence="1 3">
    <name type="scientific">Neomoorella thermoacetica</name>
    <name type="common">Clostridium thermoaceticum</name>
    <dbReference type="NCBI Taxonomy" id="1525"/>
    <lineage>
        <taxon>Bacteria</taxon>
        <taxon>Bacillati</taxon>
        <taxon>Bacillota</taxon>
        <taxon>Clostridia</taxon>
        <taxon>Neomoorellales</taxon>
        <taxon>Neomoorellaceae</taxon>
        <taxon>Neomoorella</taxon>
    </lineage>
</organism>